<dbReference type="EMBL" id="DROK01000234">
    <property type="protein sequence ID" value="HHI97766.1"/>
    <property type="molecule type" value="Genomic_DNA"/>
</dbReference>
<dbReference type="AlphaFoldDB" id="A0A7V5U356"/>
<proteinExistence type="inferred from homology"/>
<dbReference type="SUPFAM" id="SSF55979">
    <property type="entry name" value="DNA clamp"/>
    <property type="match status" value="2"/>
</dbReference>
<sequence>MKLIVEKDRMLKVLSRLQSIADKKSSMAILSTVLFKAEEGGVHLSATDLELGLKSFVEAEVETPGELSVPARKFYEIIKDFPLERILLEDENGWLRITSVGDDEIFFRLACLPAEDFPSLPEVEDAELIELEGALLVEMISKTIFCVATEETRFILSGIYLEQPEDTNFLRFVATDGHRLAMIDREVANIEVLRLNPGIILPRKAAQEMKKIAQEIPGVQFGLKENHAILAAPNLVFTARFIDGQYPDYRAVIPQIEEKPVLAP</sequence>
<feature type="domain" description="DNA polymerase III beta sliding clamp N-terminal" evidence="12">
    <location>
        <begin position="1"/>
        <end position="121"/>
    </location>
</feature>
<dbReference type="GO" id="GO:0009360">
    <property type="term" value="C:DNA polymerase III complex"/>
    <property type="evidence" value="ECO:0007669"/>
    <property type="project" value="InterPro"/>
</dbReference>
<dbReference type="Pfam" id="PF00712">
    <property type="entry name" value="DNA_pol3_beta"/>
    <property type="match status" value="1"/>
</dbReference>
<keyword evidence="7" id="KW-0235">DNA replication</keyword>
<evidence type="ECO:0000256" key="1">
    <source>
        <dbReference type="ARBA" id="ARBA00004496"/>
    </source>
</evidence>
<name>A0A7V5U356_9BACT</name>
<gene>
    <name evidence="14" type="primary">dnaN</name>
    <name evidence="14" type="ORF">ENJ96_07925</name>
</gene>
<dbReference type="PANTHER" id="PTHR30478:SF0">
    <property type="entry name" value="BETA SLIDING CLAMP"/>
    <property type="match status" value="1"/>
</dbReference>
<comment type="caution">
    <text evidence="14">The sequence shown here is derived from an EMBL/GenBank/DDBJ whole genome shotgun (WGS) entry which is preliminary data.</text>
</comment>
<dbReference type="InterPro" id="IPR022634">
    <property type="entry name" value="DNA_polIII_beta_N"/>
</dbReference>
<evidence type="ECO:0000256" key="11">
    <source>
        <dbReference type="ARBA" id="ARBA00033276"/>
    </source>
</evidence>
<keyword evidence="8" id="KW-0239">DNA-directed DNA polymerase</keyword>
<evidence type="ECO:0000256" key="4">
    <source>
        <dbReference type="ARBA" id="ARBA00022490"/>
    </source>
</evidence>
<dbReference type="GO" id="GO:0008408">
    <property type="term" value="F:3'-5' exonuclease activity"/>
    <property type="evidence" value="ECO:0007669"/>
    <property type="project" value="InterPro"/>
</dbReference>
<evidence type="ECO:0000313" key="14">
    <source>
        <dbReference type="EMBL" id="HHI97766.1"/>
    </source>
</evidence>
<evidence type="ECO:0000256" key="2">
    <source>
        <dbReference type="ARBA" id="ARBA00010752"/>
    </source>
</evidence>
<dbReference type="GO" id="GO:0003887">
    <property type="term" value="F:DNA-directed DNA polymerase activity"/>
    <property type="evidence" value="ECO:0007669"/>
    <property type="project" value="UniProtKB-KW"/>
</dbReference>
<keyword evidence="6 14" id="KW-0548">Nucleotidyltransferase</keyword>
<dbReference type="GO" id="GO:0005737">
    <property type="term" value="C:cytoplasm"/>
    <property type="evidence" value="ECO:0007669"/>
    <property type="project" value="UniProtKB-SubCell"/>
</dbReference>
<protein>
    <recommendedName>
        <fullName evidence="3">Beta sliding clamp</fullName>
    </recommendedName>
    <alternativeName>
        <fullName evidence="11">Beta-clamp processivity factor</fullName>
    </alternativeName>
    <alternativeName>
        <fullName evidence="10">DNA polymerase III beta sliding clamp subunit</fullName>
    </alternativeName>
</protein>
<dbReference type="GO" id="GO:0003677">
    <property type="term" value="F:DNA binding"/>
    <property type="evidence" value="ECO:0007669"/>
    <property type="project" value="UniProtKB-KW"/>
</dbReference>
<keyword evidence="5 14" id="KW-0808">Transferase</keyword>
<evidence type="ECO:0000256" key="3">
    <source>
        <dbReference type="ARBA" id="ARBA00021035"/>
    </source>
</evidence>
<evidence type="ECO:0000256" key="5">
    <source>
        <dbReference type="ARBA" id="ARBA00022679"/>
    </source>
</evidence>
<comment type="subcellular location">
    <subcellularLocation>
        <location evidence="1">Cytoplasm</location>
    </subcellularLocation>
</comment>
<reference evidence="14" key="1">
    <citation type="journal article" date="2020" name="mSystems">
        <title>Genome- and Community-Level Interaction Insights into Carbon Utilization and Element Cycling Functions of Hydrothermarchaeota in Hydrothermal Sediment.</title>
        <authorList>
            <person name="Zhou Z."/>
            <person name="Liu Y."/>
            <person name="Xu W."/>
            <person name="Pan J."/>
            <person name="Luo Z.H."/>
            <person name="Li M."/>
        </authorList>
    </citation>
    <scope>NUCLEOTIDE SEQUENCE [LARGE SCALE GENOMIC DNA]</scope>
    <source>
        <strain evidence="14">HyVt-533</strain>
    </source>
</reference>
<dbReference type="InterPro" id="IPR046938">
    <property type="entry name" value="DNA_clamp_sf"/>
</dbReference>
<dbReference type="CDD" id="cd00140">
    <property type="entry name" value="beta_clamp"/>
    <property type="match status" value="1"/>
</dbReference>
<dbReference type="Gene3D" id="3.10.150.10">
    <property type="entry name" value="DNA Polymerase III, subunit A, domain 2"/>
    <property type="match status" value="2"/>
</dbReference>
<dbReference type="InterPro" id="IPR022637">
    <property type="entry name" value="DNA_polIII_beta_cen"/>
</dbReference>
<dbReference type="Pfam" id="PF02767">
    <property type="entry name" value="DNA_pol3_beta_2"/>
    <property type="match status" value="1"/>
</dbReference>
<dbReference type="GO" id="GO:0006271">
    <property type="term" value="P:DNA strand elongation involved in DNA replication"/>
    <property type="evidence" value="ECO:0007669"/>
    <property type="project" value="TreeGrafter"/>
</dbReference>
<dbReference type="PANTHER" id="PTHR30478">
    <property type="entry name" value="DNA POLYMERASE III SUBUNIT BETA"/>
    <property type="match status" value="1"/>
</dbReference>
<evidence type="ECO:0000259" key="13">
    <source>
        <dbReference type="Pfam" id="PF02767"/>
    </source>
</evidence>
<comment type="similarity">
    <text evidence="2">Belongs to the beta sliding clamp family.</text>
</comment>
<evidence type="ECO:0000259" key="12">
    <source>
        <dbReference type="Pfam" id="PF00712"/>
    </source>
</evidence>
<evidence type="ECO:0000256" key="6">
    <source>
        <dbReference type="ARBA" id="ARBA00022695"/>
    </source>
</evidence>
<evidence type="ECO:0000256" key="9">
    <source>
        <dbReference type="ARBA" id="ARBA00023125"/>
    </source>
</evidence>
<keyword evidence="4" id="KW-0963">Cytoplasm</keyword>
<dbReference type="InterPro" id="IPR001001">
    <property type="entry name" value="DNA_polIII_beta"/>
</dbReference>
<dbReference type="Proteomes" id="UP000886101">
    <property type="component" value="Unassembled WGS sequence"/>
</dbReference>
<evidence type="ECO:0000256" key="8">
    <source>
        <dbReference type="ARBA" id="ARBA00022932"/>
    </source>
</evidence>
<keyword evidence="9" id="KW-0238">DNA-binding</keyword>
<feature type="domain" description="DNA polymerase III beta sliding clamp central" evidence="13">
    <location>
        <begin position="131"/>
        <end position="248"/>
    </location>
</feature>
<dbReference type="NCBIfam" id="TIGR00663">
    <property type="entry name" value="dnan"/>
    <property type="match status" value="1"/>
</dbReference>
<accession>A0A7V5U356</accession>
<feature type="non-terminal residue" evidence="14">
    <location>
        <position position="264"/>
    </location>
</feature>
<organism evidence="14">
    <name type="scientific">Thermodesulfatator atlanticus</name>
    <dbReference type="NCBI Taxonomy" id="501497"/>
    <lineage>
        <taxon>Bacteria</taxon>
        <taxon>Pseudomonadati</taxon>
        <taxon>Thermodesulfobacteriota</taxon>
        <taxon>Thermodesulfobacteria</taxon>
        <taxon>Thermodesulfobacteriales</taxon>
        <taxon>Thermodesulfatatoraceae</taxon>
        <taxon>Thermodesulfatator</taxon>
    </lineage>
</organism>
<evidence type="ECO:0000256" key="7">
    <source>
        <dbReference type="ARBA" id="ARBA00022705"/>
    </source>
</evidence>
<evidence type="ECO:0000256" key="10">
    <source>
        <dbReference type="ARBA" id="ARBA00030988"/>
    </source>
</evidence>
<dbReference type="SMART" id="SM00480">
    <property type="entry name" value="POL3Bc"/>
    <property type="match status" value="1"/>
</dbReference>